<feature type="transmembrane region" description="Helical" evidence="1">
    <location>
        <begin position="30"/>
        <end position="50"/>
    </location>
</feature>
<accession>A0ABW3IYN3</accession>
<evidence type="ECO:0000256" key="1">
    <source>
        <dbReference type="SAM" id="Phobius"/>
    </source>
</evidence>
<dbReference type="RefSeq" id="WP_379754964.1">
    <property type="nucleotide sequence ID" value="NZ_JBHSYB010000016.1"/>
</dbReference>
<reference evidence="3" key="1">
    <citation type="journal article" date="2019" name="Int. J. Syst. Evol. Microbiol.">
        <title>The Global Catalogue of Microorganisms (GCM) 10K type strain sequencing project: providing services to taxonomists for standard genome sequencing and annotation.</title>
        <authorList>
            <consortium name="The Broad Institute Genomics Platform"/>
            <consortium name="The Broad Institute Genome Sequencing Center for Infectious Disease"/>
            <person name="Wu L."/>
            <person name="Ma J."/>
        </authorList>
    </citation>
    <scope>NUCLEOTIDE SEQUENCE [LARGE SCALE GENOMIC DNA]</scope>
    <source>
        <strain evidence="3">CECT 7649</strain>
    </source>
</reference>
<keyword evidence="3" id="KW-1185">Reference proteome</keyword>
<keyword evidence="1" id="KW-0472">Membrane</keyword>
<evidence type="ECO:0000313" key="3">
    <source>
        <dbReference type="Proteomes" id="UP001597051"/>
    </source>
</evidence>
<dbReference type="EMBL" id="JBHTIZ010000004">
    <property type="protein sequence ID" value="MFD0982930.1"/>
    <property type="molecule type" value="Genomic_DNA"/>
</dbReference>
<sequence length="238" mass="27555">MQDEIRKHSKKAVSIIKNSDHSTVEKIKEIGIEIFIIVFAVSFSIWLHSWSEHRHQQKEVKEFLTDLKEDLKADIESQIDAKKVYQRTIENFNYIINLSEKKYDSLSGGKDSTLFKSNLSTKISSFPSIWLKSRSGNYEGFKSSGKIGFIENKKLKKLILEYYEQAMPAASIQDEYIRQITLKTSEIISDIDGNGKKIIFNKKVQINLQNIILMSKSSIENYQNITTLSEDILEEIYK</sequence>
<comment type="caution">
    <text evidence="2">The sequence shown here is derived from an EMBL/GenBank/DDBJ whole genome shotgun (WGS) entry which is preliminary data.</text>
</comment>
<keyword evidence="1" id="KW-0812">Transmembrane</keyword>
<dbReference type="InterPro" id="IPR045749">
    <property type="entry name" value="DUF6090"/>
</dbReference>
<dbReference type="Proteomes" id="UP001597051">
    <property type="component" value="Unassembled WGS sequence"/>
</dbReference>
<name>A0ABW3IYN3_9FLAO</name>
<gene>
    <name evidence="2" type="ORF">ACFQ0S_00435</name>
</gene>
<dbReference type="Pfam" id="PF19578">
    <property type="entry name" value="DUF6090"/>
    <property type="match status" value="1"/>
</dbReference>
<keyword evidence="1" id="KW-1133">Transmembrane helix</keyword>
<protein>
    <submittedName>
        <fullName evidence="2">DUF6090 family protein</fullName>
    </submittedName>
</protein>
<evidence type="ECO:0000313" key="2">
    <source>
        <dbReference type="EMBL" id="MFD0982930.1"/>
    </source>
</evidence>
<organism evidence="2 3">
    <name type="scientific">Flavobacterium myungsuense</name>
    <dbReference type="NCBI Taxonomy" id="651823"/>
    <lineage>
        <taxon>Bacteria</taxon>
        <taxon>Pseudomonadati</taxon>
        <taxon>Bacteroidota</taxon>
        <taxon>Flavobacteriia</taxon>
        <taxon>Flavobacteriales</taxon>
        <taxon>Flavobacteriaceae</taxon>
        <taxon>Flavobacterium</taxon>
    </lineage>
</organism>
<proteinExistence type="predicted"/>